<keyword evidence="1" id="KW-0472">Membrane</keyword>
<feature type="transmembrane region" description="Helical" evidence="1">
    <location>
        <begin position="12"/>
        <end position="34"/>
    </location>
</feature>
<dbReference type="STRING" id="762982.HMPREF9442_01751"/>
<dbReference type="Proteomes" id="UP000005546">
    <property type="component" value="Unassembled WGS sequence"/>
</dbReference>
<keyword evidence="3" id="KW-1185">Reference proteome</keyword>
<gene>
    <name evidence="2" type="ORF">HMPREF9442_01751</name>
</gene>
<reference evidence="2 3" key="1">
    <citation type="submission" date="2011-02" db="EMBL/GenBank/DDBJ databases">
        <authorList>
            <person name="Weinstock G."/>
            <person name="Sodergren E."/>
            <person name="Clifton S."/>
            <person name="Fulton L."/>
            <person name="Fulton B."/>
            <person name="Courtney L."/>
            <person name="Fronick C."/>
            <person name="Harrison M."/>
            <person name="Strong C."/>
            <person name="Farmer C."/>
            <person name="Delahaunty K."/>
            <person name="Markovic C."/>
            <person name="Hall O."/>
            <person name="Minx P."/>
            <person name="Tomlinson C."/>
            <person name="Mitreva M."/>
            <person name="Hou S."/>
            <person name="Chen J."/>
            <person name="Wollam A."/>
            <person name="Pepin K.H."/>
            <person name="Johnson M."/>
            <person name="Bhonagiri V."/>
            <person name="Zhang X."/>
            <person name="Suruliraj S."/>
            <person name="Warren W."/>
            <person name="Chinwalla A."/>
            <person name="Mardis E.R."/>
            <person name="Wilson R.K."/>
        </authorList>
    </citation>
    <scope>NUCLEOTIDE SEQUENCE [LARGE SCALE GENOMIC DNA]</scope>
    <source>
        <strain evidence="2 3">YIT 11841</strain>
    </source>
</reference>
<dbReference type="AlphaFoldDB" id="F3QU80"/>
<protein>
    <submittedName>
        <fullName evidence="2">Uncharacterized protein</fullName>
    </submittedName>
</protein>
<evidence type="ECO:0000313" key="2">
    <source>
        <dbReference type="EMBL" id="EGG54165.1"/>
    </source>
</evidence>
<keyword evidence="1" id="KW-1133">Transmembrane helix</keyword>
<name>F3QU80_9BACT</name>
<sequence>MTLQRYKQKQEIHSFSCLFNCIFIPFIVTLRPIIYNIMSNIINFIIFN</sequence>
<dbReference type="HOGENOM" id="CLU_3155836_0_0_10"/>
<dbReference type="EMBL" id="AFBR01000046">
    <property type="protein sequence ID" value="EGG54165.1"/>
    <property type="molecule type" value="Genomic_DNA"/>
</dbReference>
<organism evidence="2 3">
    <name type="scientific">Paraprevotella xylaniphila YIT 11841</name>
    <dbReference type="NCBI Taxonomy" id="762982"/>
    <lineage>
        <taxon>Bacteria</taxon>
        <taxon>Pseudomonadati</taxon>
        <taxon>Bacteroidota</taxon>
        <taxon>Bacteroidia</taxon>
        <taxon>Bacteroidales</taxon>
        <taxon>Prevotellaceae</taxon>
        <taxon>Paraprevotella</taxon>
    </lineage>
</organism>
<evidence type="ECO:0000256" key="1">
    <source>
        <dbReference type="SAM" id="Phobius"/>
    </source>
</evidence>
<evidence type="ECO:0000313" key="3">
    <source>
        <dbReference type="Proteomes" id="UP000005546"/>
    </source>
</evidence>
<keyword evidence="1" id="KW-0812">Transmembrane</keyword>
<accession>F3QU80</accession>
<proteinExistence type="predicted"/>
<comment type="caution">
    <text evidence="2">The sequence shown here is derived from an EMBL/GenBank/DDBJ whole genome shotgun (WGS) entry which is preliminary data.</text>
</comment>